<feature type="signal peptide" evidence="1">
    <location>
        <begin position="1"/>
        <end position="26"/>
    </location>
</feature>
<dbReference type="Proteomes" id="UP000693970">
    <property type="component" value="Unassembled WGS sequence"/>
</dbReference>
<dbReference type="EMBL" id="JAGRRH010000024">
    <property type="protein sequence ID" value="KAG7342582.1"/>
    <property type="molecule type" value="Genomic_DNA"/>
</dbReference>
<name>A0A9K3Q5C1_9STRA</name>
<gene>
    <name evidence="3" type="ORF">IV203_017824</name>
    <name evidence="2" type="ORF">IV203_020525</name>
</gene>
<dbReference type="AlphaFoldDB" id="A0A9K3Q5C1"/>
<evidence type="ECO:0000256" key="1">
    <source>
        <dbReference type="SAM" id="SignalP"/>
    </source>
</evidence>
<proteinExistence type="predicted"/>
<accession>A0A9K3Q5C1</accession>
<keyword evidence="1" id="KW-0732">Signal</keyword>
<evidence type="ECO:0000313" key="3">
    <source>
        <dbReference type="EMBL" id="KAG7371683.1"/>
    </source>
</evidence>
<comment type="caution">
    <text evidence="3">The sequence shown here is derived from an EMBL/GenBank/DDBJ whole genome shotgun (WGS) entry which is preliminary data.</text>
</comment>
<reference evidence="3" key="1">
    <citation type="journal article" date="2021" name="Sci. Rep.">
        <title>Diploid genomic architecture of Nitzschia inconspicua, an elite biomass production diatom.</title>
        <authorList>
            <person name="Oliver A."/>
            <person name="Podell S."/>
            <person name="Pinowska A."/>
            <person name="Traller J.C."/>
            <person name="Smith S.R."/>
            <person name="McClure R."/>
            <person name="Beliaev A."/>
            <person name="Bohutskyi P."/>
            <person name="Hill E.A."/>
            <person name="Rabines A."/>
            <person name="Zheng H."/>
            <person name="Allen L.Z."/>
            <person name="Kuo A."/>
            <person name="Grigoriev I.V."/>
            <person name="Allen A.E."/>
            <person name="Hazlebeck D."/>
            <person name="Allen E.E."/>
        </authorList>
    </citation>
    <scope>NUCLEOTIDE SEQUENCE</scope>
    <source>
        <strain evidence="3">Hildebrandi</strain>
    </source>
</reference>
<evidence type="ECO:0000313" key="4">
    <source>
        <dbReference type="Proteomes" id="UP000693970"/>
    </source>
</evidence>
<reference evidence="3" key="2">
    <citation type="submission" date="2021-04" db="EMBL/GenBank/DDBJ databases">
        <authorList>
            <person name="Podell S."/>
        </authorList>
    </citation>
    <scope>NUCLEOTIDE SEQUENCE</scope>
    <source>
        <strain evidence="3">Hildebrandi</strain>
    </source>
</reference>
<keyword evidence="4" id="KW-1185">Reference proteome</keyword>
<protein>
    <submittedName>
        <fullName evidence="3">Uncharacterized protein</fullName>
    </submittedName>
</protein>
<evidence type="ECO:0000313" key="2">
    <source>
        <dbReference type="EMBL" id="KAG7342582.1"/>
    </source>
</evidence>
<feature type="chain" id="PRO_5039883013" evidence="1">
    <location>
        <begin position="27"/>
        <end position="173"/>
    </location>
</feature>
<sequence length="173" mass="17869">MLSPFRMLSKVAILLAIFSGRFAALADDTNGGCEDDSSALDSCMGSEGATQEQVSACNTCIQSVYTNYGFETGDACAETNPQACSALEACYGDCFEACFDQMFTYGECGVNAARTANGGEDCEAMSCDLAEVTGDPNATDPPAAGSDGVMFVSSPGVWTLTVLAASFLANITI</sequence>
<organism evidence="3 4">
    <name type="scientific">Nitzschia inconspicua</name>
    <dbReference type="NCBI Taxonomy" id="303405"/>
    <lineage>
        <taxon>Eukaryota</taxon>
        <taxon>Sar</taxon>
        <taxon>Stramenopiles</taxon>
        <taxon>Ochrophyta</taxon>
        <taxon>Bacillariophyta</taxon>
        <taxon>Bacillariophyceae</taxon>
        <taxon>Bacillariophycidae</taxon>
        <taxon>Bacillariales</taxon>
        <taxon>Bacillariaceae</taxon>
        <taxon>Nitzschia</taxon>
    </lineage>
</organism>
<dbReference type="EMBL" id="JAGRRH010000003">
    <property type="protein sequence ID" value="KAG7371683.1"/>
    <property type="molecule type" value="Genomic_DNA"/>
</dbReference>